<dbReference type="InterPro" id="IPR052942">
    <property type="entry name" value="LPS_cholinephosphotransferase"/>
</dbReference>
<accession>A0A8J1U4X5</accession>
<dbReference type="InterPro" id="IPR007074">
    <property type="entry name" value="LicD/FKTN/FKRP_NTP_transf"/>
</dbReference>
<evidence type="ECO:0000313" key="4">
    <source>
        <dbReference type="EMBL" id="CAH1791092.1"/>
    </source>
</evidence>
<dbReference type="Pfam" id="PF04991">
    <property type="entry name" value="LicD"/>
    <property type="match status" value="1"/>
</dbReference>
<feature type="compositionally biased region" description="Basic and acidic residues" evidence="1">
    <location>
        <begin position="72"/>
        <end position="83"/>
    </location>
</feature>
<dbReference type="AlphaFoldDB" id="A0A8J1U4X5"/>
<keyword evidence="5" id="KW-1185">Reference proteome</keyword>
<gene>
    <name evidence="4" type="ORF">OFUS_LOCUS16220</name>
</gene>
<keyword evidence="2" id="KW-1133">Transmembrane helix</keyword>
<evidence type="ECO:0000259" key="3">
    <source>
        <dbReference type="Pfam" id="PF04991"/>
    </source>
</evidence>
<dbReference type="OrthoDB" id="419198at2759"/>
<comment type="caution">
    <text evidence="4">The sequence shown here is derived from an EMBL/GenBank/DDBJ whole genome shotgun (WGS) entry which is preliminary data.</text>
</comment>
<organism evidence="4 5">
    <name type="scientific">Owenia fusiformis</name>
    <name type="common">Polychaete worm</name>
    <dbReference type="NCBI Taxonomy" id="6347"/>
    <lineage>
        <taxon>Eukaryota</taxon>
        <taxon>Metazoa</taxon>
        <taxon>Spiralia</taxon>
        <taxon>Lophotrochozoa</taxon>
        <taxon>Annelida</taxon>
        <taxon>Polychaeta</taxon>
        <taxon>Sedentaria</taxon>
        <taxon>Canalipalpata</taxon>
        <taxon>Sabellida</taxon>
        <taxon>Oweniida</taxon>
        <taxon>Oweniidae</taxon>
        <taxon>Owenia</taxon>
    </lineage>
</organism>
<evidence type="ECO:0000313" key="5">
    <source>
        <dbReference type="Proteomes" id="UP000749559"/>
    </source>
</evidence>
<evidence type="ECO:0000256" key="1">
    <source>
        <dbReference type="SAM" id="MobiDB-lite"/>
    </source>
</evidence>
<dbReference type="PANTHER" id="PTHR43404">
    <property type="entry name" value="LIPOPOLYSACCHARIDE CHOLINEPHOSPHOTRANSFERASE LICD"/>
    <property type="match status" value="1"/>
</dbReference>
<reference evidence="4" key="1">
    <citation type="submission" date="2022-03" db="EMBL/GenBank/DDBJ databases">
        <authorList>
            <person name="Martin C."/>
        </authorList>
    </citation>
    <scope>NUCLEOTIDE SEQUENCE</scope>
</reference>
<feature type="transmembrane region" description="Helical" evidence="2">
    <location>
        <begin position="17"/>
        <end position="35"/>
    </location>
</feature>
<feature type="region of interest" description="Disordered" evidence="1">
    <location>
        <begin position="64"/>
        <end position="89"/>
    </location>
</feature>
<dbReference type="GO" id="GO:0009100">
    <property type="term" value="P:glycoprotein metabolic process"/>
    <property type="evidence" value="ECO:0007669"/>
    <property type="project" value="UniProtKB-ARBA"/>
</dbReference>
<proteinExistence type="predicted"/>
<dbReference type="PANTHER" id="PTHR43404:SF1">
    <property type="entry name" value="MNN4P"/>
    <property type="match status" value="1"/>
</dbReference>
<sequence length="326" mass="38273">MNRHGDCSKSLGVYKRWILLFVFLFGVVMFSTNIYRFASTLLGRTSNTRVLYLYDRYEPRHKPNLLLGTSEEPAKNRTSKPNDKPTVYPLSTQTQVGDGKISTVEANNLAMYAKPDLHSEFNPRITVKERAWMVEIFKVFIEICEENKLTYLLYGGSLLGSFRHHDIIPWDDDFDVWMDIGEIKRIKMALASRLPVYNGSWDNFKLRYKFFHVNQGYFDKCCSWPWPSIDISFFRKSPTEVVEYDSAWAARNFRFQKDIVFPLQKGQFIDNMSVNVPFDTSTFLKKTYDVNFCSTNSYDHVHGKKVKETKVECKQLLDKYNMYNIE</sequence>
<keyword evidence="2" id="KW-0812">Transmembrane</keyword>
<evidence type="ECO:0000256" key="2">
    <source>
        <dbReference type="SAM" id="Phobius"/>
    </source>
</evidence>
<keyword evidence="2" id="KW-0472">Membrane</keyword>
<protein>
    <recommendedName>
        <fullName evidence="3">LicD/FKTN/FKRP nucleotidyltransferase domain-containing protein</fullName>
    </recommendedName>
</protein>
<name>A0A8J1U4X5_OWEFU</name>
<feature type="domain" description="LicD/FKTN/FKRP nucleotidyltransferase" evidence="3">
    <location>
        <begin position="144"/>
        <end position="192"/>
    </location>
</feature>
<dbReference type="EMBL" id="CAIIXF020000008">
    <property type="protein sequence ID" value="CAH1791092.1"/>
    <property type="molecule type" value="Genomic_DNA"/>
</dbReference>
<dbReference type="Proteomes" id="UP000749559">
    <property type="component" value="Unassembled WGS sequence"/>
</dbReference>